<keyword evidence="3" id="KW-0560">Oxidoreductase</keyword>
<gene>
    <name evidence="4" type="ORF">BP6252_05240</name>
</gene>
<dbReference type="Proteomes" id="UP000256645">
    <property type="component" value="Unassembled WGS sequence"/>
</dbReference>
<organism evidence="4 5">
    <name type="scientific">Coleophoma cylindrospora</name>
    <dbReference type="NCBI Taxonomy" id="1849047"/>
    <lineage>
        <taxon>Eukaryota</taxon>
        <taxon>Fungi</taxon>
        <taxon>Dikarya</taxon>
        <taxon>Ascomycota</taxon>
        <taxon>Pezizomycotina</taxon>
        <taxon>Leotiomycetes</taxon>
        <taxon>Helotiales</taxon>
        <taxon>Dermateaceae</taxon>
        <taxon>Coleophoma</taxon>
    </lineage>
</organism>
<proteinExistence type="predicted"/>
<evidence type="ECO:0000313" key="4">
    <source>
        <dbReference type="EMBL" id="RDW77187.1"/>
    </source>
</evidence>
<reference evidence="4 5" key="1">
    <citation type="journal article" date="2018" name="IMA Fungus">
        <title>IMA Genome-F 9: Draft genome sequence of Annulohypoxylon stygium, Aspergillus mulundensis, Berkeleyomyces basicola (syn. Thielaviopsis basicola), Ceratocystis smalleyi, two Cercospora beticola strains, Coleophoma cylindrospora, Fusarium fracticaudum, Phialophora cf. hyalina, and Morchella septimelata.</title>
        <authorList>
            <person name="Wingfield B.D."/>
            <person name="Bills G.F."/>
            <person name="Dong Y."/>
            <person name="Huang W."/>
            <person name="Nel W.J."/>
            <person name="Swalarsk-Parry B.S."/>
            <person name="Vaghefi N."/>
            <person name="Wilken P.M."/>
            <person name="An Z."/>
            <person name="de Beer Z.W."/>
            <person name="De Vos L."/>
            <person name="Chen L."/>
            <person name="Duong T.A."/>
            <person name="Gao Y."/>
            <person name="Hammerbacher A."/>
            <person name="Kikkert J.R."/>
            <person name="Li Y."/>
            <person name="Li H."/>
            <person name="Li K."/>
            <person name="Li Q."/>
            <person name="Liu X."/>
            <person name="Ma X."/>
            <person name="Naidoo K."/>
            <person name="Pethybridge S.J."/>
            <person name="Sun J."/>
            <person name="Steenkamp E.T."/>
            <person name="van der Nest M.A."/>
            <person name="van Wyk S."/>
            <person name="Wingfield M.J."/>
            <person name="Xiong C."/>
            <person name="Yue Q."/>
            <person name="Zhang X."/>
        </authorList>
    </citation>
    <scope>NUCLEOTIDE SEQUENCE [LARGE SCALE GENOMIC DNA]</scope>
    <source>
        <strain evidence="4 5">BP6252</strain>
    </source>
</reference>
<dbReference type="STRING" id="1849047.A0A3D8RSX4"/>
<dbReference type="InterPro" id="IPR050346">
    <property type="entry name" value="FMO-like"/>
</dbReference>
<protein>
    <submittedName>
        <fullName evidence="4">FAD protein</fullName>
    </submittedName>
</protein>
<comment type="caution">
    <text evidence="4">The sequence shown here is derived from an EMBL/GenBank/DDBJ whole genome shotgun (WGS) entry which is preliminary data.</text>
</comment>
<dbReference type="EMBL" id="PDLM01000005">
    <property type="protein sequence ID" value="RDW77187.1"/>
    <property type="molecule type" value="Genomic_DNA"/>
</dbReference>
<evidence type="ECO:0000256" key="2">
    <source>
        <dbReference type="ARBA" id="ARBA00022827"/>
    </source>
</evidence>
<sequence>MGSGIQPSSIPTKVIILGAGFHGLAAAKTYLQINPQIELRIIDNGSSIGGVWATDRIYPGLFYEVPTPMGDFSDFDMCTELGMEMFQDISGEQVNQFLVKYAEKFDLLKYCRLNTTATSITRSNPGWKLTVKPTGDPGAEPEVLTCDKLIVATGINSRPKVPDLELSSYDGLHMHSVALGKRHEELLADDIKSVTIIGGHKSALEAVGHCAAAGKTVNWLVRKDGGGTTWLIMARNPDGSSSAKASTKRVLGIFTPSVYYSSRWITRFFFSDRFWLGSWIMNSFWNKFTSMLLSDHYTKSENAKKLKPNVSSFFWFVPVGTSLHDRDLETLRLINEEKLIHVKRNHIESAQGRSVTLDSGEVLASDAIIYCTGWQTNTTDLFTPELAHELGLPIDPIEEPVSSQKHWQAIDKAAEDTLLDLYPILRRPPGAVKNMRPKLTPHRQYRSIVPLESALQNDRSLIFLGRTITGRVPINAELTSLWGVAYLENMLPASTNYALQSRAVMEKDIATVQAFQKLRYVGYYPFRISIMETPEFMDQLCKDVGVSSQRKAKKVPKGWRGAWGLRGWCLEWFGSYFASDYRGIVDEFLQIAKKS</sequence>
<evidence type="ECO:0000313" key="5">
    <source>
        <dbReference type="Proteomes" id="UP000256645"/>
    </source>
</evidence>
<evidence type="ECO:0000256" key="1">
    <source>
        <dbReference type="ARBA" id="ARBA00022630"/>
    </source>
</evidence>
<dbReference type="PANTHER" id="PTHR23023">
    <property type="entry name" value="DIMETHYLANILINE MONOOXYGENASE"/>
    <property type="match status" value="1"/>
</dbReference>
<dbReference type="SUPFAM" id="SSF51905">
    <property type="entry name" value="FAD/NAD(P)-binding domain"/>
    <property type="match status" value="2"/>
</dbReference>
<dbReference type="InterPro" id="IPR036188">
    <property type="entry name" value="FAD/NAD-bd_sf"/>
</dbReference>
<dbReference type="AlphaFoldDB" id="A0A3D8RSX4"/>
<dbReference type="OrthoDB" id="2915840at2759"/>
<name>A0A3D8RSX4_9HELO</name>
<dbReference type="Pfam" id="PF13738">
    <property type="entry name" value="Pyr_redox_3"/>
    <property type="match status" value="1"/>
</dbReference>
<keyword evidence="1" id="KW-0285">Flavoprotein</keyword>
<keyword evidence="5" id="KW-1185">Reference proteome</keyword>
<keyword evidence="2" id="KW-0274">FAD</keyword>
<accession>A0A3D8RSX4</accession>
<dbReference type="GO" id="GO:0016491">
    <property type="term" value="F:oxidoreductase activity"/>
    <property type="evidence" value="ECO:0007669"/>
    <property type="project" value="UniProtKB-KW"/>
</dbReference>
<dbReference type="Gene3D" id="3.50.50.60">
    <property type="entry name" value="FAD/NAD(P)-binding domain"/>
    <property type="match status" value="1"/>
</dbReference>
<evidence type="ECO:0000256" key="3">
    <source>
        <dbReference type="ARBA" id="ARBA00023002"/>
    </source>
</evidence>